<evidence type="ECO:0000313" key="6">
    <source>
        <dbReference type="Proteomes" id="UP001595526"/>
    </source>
</evidence>
<dbReference type="GO" id="GO:0016301">
    <property type="term" value="F:kinase activity"/>
    <property type="evidence" value="ECO:0007669"/>
    <property type="project" value="UniProtKB-KW"/>
</dbReference>
<dbReference type="InterPro" id="IPR004381">
    <property type="entry name" value="Glycerate_kinase"/>
</dbReference>
<dbReference type="InterPro" id="IPR018193">
    <property type="entry name" value="Glyc_kinase_flavodox-like_fold"/>
</dbReference>
<reference evidence="6" key="1">
    <citation type="journal article" date="2019" name="Int. J. Syst. Evol. Microbiol.">
        <title>The Global Catalogue of Microorganisms (GCM) 10K type strain sequencing project: providing services to taxonomists for standard genome sequencing and annotation.</title>
        <authorList>
            <consortium name="The Broad Institute Genomics Platform"/>
            <consortium name="The Broad Institute Genome Sequencing Center for Infectious Disease"/>
            <person name="Wu L."/>
            <person name="Ma J."/>
        </authorList>
    </citation>
    <scope>NUCLEOTIDE SEQUENCE [LARGE SCALE GENOMIC DNA]</scope>
    <source>
        <strain evidence="6">KCTC 52416</strain>
    </source>
</reference>
<accession>A0ABV7JJG1</accession>
<name>A0ABV7JJG1_9SPHI</name>
<dbReference type="Proteomes" id="UP001595526">
    <property type="component" value="Unassembled WGS sequence"/>
</dbReference>
<protein>
    <submittedName>
        <fullName evidence="5">Glycerate kinase</fullName>
    </submittedName>
</protein>
<comment type="caution">
    <text evidence="5">The sequence shown here is derived from an EMBL/GenBank/DDBJ whole genome shotgun (WGS) entry which is preliminary data.</text>
</comment>
<comment type="similarity">
    <text evidence="1 4">Belongs to the glycerate kinase type-1 family.</text>
</comment>
<organism evidence="5 6">
    <name type="scientific">Parapedobacter deserti</name>
    <dbReference type="NCBI Taxonomy" id="1912957"/>
    <lineage>
        <taxon>Bacteria</taxon>
        <taxon>Pseudomonadati</taxon>
        <taxon>Bacteroidota</taxon>
        <taxon>Sphingobacteriia</taxon>
        <taxon>Sphingobacteriales</taxon>
        <taxon>Sphingobacteriaceae</taxon>
        <taxon>Parapedobacter</taxon>
    </lineage>
</organism>
<dbReference type="InterPro" id="IPR018197">
    <property type="entry name" value="Glycerate_kinase_RE-like"/>
</dbReference>
<dbReference type="RefSeq" id="WP_379019110.1">
    <property type="nucleotide sequence ID" value="NZ_JBHRTA010000008.1"/>
</dbReference>
<dbReference type="InterPro" id="IPR036129">
    <property type="entry name" value="Glycerate_kinase_sf"/>
</dbReference>
<dbReference type="PANTHER" id="PTHR21599:SF0">
    <property type="entry name" value="GLYCERATE KINASE"/>
    <property type="match status" value="1"/>
</dbReference>
<dbReference type="NCBIfam" id="TIGR00045">
    <property type="entry name" value="glycerate kinase"/>
    <property type="match status" value="1"/>
</dbReference>
<gene>
    <name evidence="5" type="ORF">ACFOET_02205</name>
</gene>
<sequence length="386" mass="39636">MRILIAPNAFKHALSAKDAAQAIQQGLLSSRLSCSCECFPIGDGGNGTSELIIERLQGTVLHMPVGDPLGRPISAVFGLVDSGRIAVIDMADASGLHLLRPEELNPLQANSYGTGQLIMAALNGGARKIVIGMGGSATVDGGSGMLSALGVRFLDRQGRAINDLPMGLENLHTIDCSRMDTRLQDCEITILCDVVNPLLGAEGAARVFGPQKGASPGMVEQLEARLAHYAEVIERSTGNAVDAIPSGGVAGGASAGLAGILGAQLVDGITYFLDLTGFDKALAGCQLVITGEGSIDVQTLQGKGPYGVAKRARQAGVPIVGLAGKVPTAVDTELARYFDVLLAIGNESQSLEAALPLTAANLTRTAQQLGNLIAALPNPSASQLLS</sequence>
<dbReference type="Pfam" id="PF02595">
    <property type="entry name" value="Gly_kinase"/>
    <property type="match status" value="1"/>
</dbReference>
<evidence type="ECO:0000256" key="4">
    <source>
        <dbReference type="PIRNR" id="PIRNR006078"/>
    </source>
</evidence>
<keyword evidence="3 4" id="KW-0418">Kinase</keyword>
<evidence type="ECO:0000313" key="5">
    <source>
        <dbReference type="EMBL" id="MFC3196418.1"/>
    </source>
</evidence>
<evidence type="ECO:0000256" key="1">
    <source>
        <dbReference type="ARBA" id="ARBA00006284"/>
    </source>
</evidence>
<dbReference type="SUPFAM" id="SSF110738">
    <property type="entry name" value="Glycerate kinase I"/>
    <property type="match status" value="1"/>
</dbReference>
<keyword evidence="6" id="KW-1185">Reference proteome</keyword>
<dbReference type="Gene3D" id="3.40.50.10350">
    <property type="entry name" value="Glycerate kinase, domain 1"/>
    <property type="match status" value="1"/>
</dbReference>
<dbReference type="PIRSF" id="PIRSF006078">
    <property type="entry name" value="GlxK"/>
    <property type="match status" value="1"/>
</dbReference>
<dbReference type="EMBL" id="JBHRTA010000008">
    <property type="protein sequence ID" value="MFC3196418.1"/>
    <property type="molecule type" value="Genomic_DNA"/>
</dbReference>
<dbReference type="PANTHER" id="PTHR21599">
    <property type="entry name" value="GLYCERATE KINASE"/>
    <property type="match status" value="1"/>
</dbReference>
<evidence type="ECO:0000256" key="3">
    <source>
        <dbReference type="ARBA" id="ARBA00022777"/>
    </source>
</evidence>
<evidence type="ECO:0000256" key="2">
    <source>
        <dbReference type="ARBA" id="ARBA00022679"/>
    </source>
</evidence>
<proteinExistence type="inferred from homology"/>
<dbReference type="Gene3D" id="3.90.1510.10">
    <property type="entry name" value="Glycerate kinase, domain 2"/>
    <property type="match status" value="1"/>
</dbReference>
<keyword evidence="2 4" id="KW-0808">Transferase</keyword>